<organism evidence="3 4">
    <name type="scientific">Actinoalloteichus fjordicus</name>
    <dbReference type="NCBI Taxonomy" id="1612552"/>
    <lineage>
        <taxon>Bacteria</taxon>
        <taxon>Bacillati</taxon>
        <taxon>Actinomycetota</taxon>
        <taxon>Actinomycetes</taxon>
        <taxon>Pseudonocardiales</taxon>
        <taxon>Pseudonocardiaceae</taxon>
        <taxon>Actinoalloteichus</taxon>
    </lineage>
</organism>
<feature type="compositionally biased region" description="Low complexity" evidence="1">
    <location>
        <begin position="12"/>
        <end position="22"/>
    </location>
</feature>
<feature type="compositionally biased region" description="Gly residues" evidence="1">
    <location>
        <begin position="200"/>
        <end position="211"/>
    </location>
</feature>
<keyword evidence="2" id="KW-0812">Transmembrane</keyword>
<protein>
    <submittedName>
        <fullName evidence="3">Uncharacterized protein</fullName>
    </submittedName>
</protein>
<evidence type="ECO:0000256" key="2">
    <source>
        <dbReference type="SAM" id="Phobius"/>
    </source>
</evidence>
<feature type="transmembrane region" description="Helical" evidence="2">
    <location>
        <begin position="89"/>
        <end position="108"/>
    </location>
</feature>
<sequence>MTNGDENRVDGPQEPADAAAGGPPKPRPRMSGGGPGRGRIRHQEAGTTTPREPTLAEKRARLAAERRQREAEEQEFQESERKRKLRKRVMIGGGVTLGVVALIAVAYASRPQPVTAYCVDENGVEAEDERVCDPAYAQQQGGTVGPSGIIFLPGFGGGGNQYHYNYGGTPGAGGTVSGGTTVRPDNAEIRSKSGSTIQRGGFGTGRGSGGS</sequence>
<dbReference type="RefSeq" id="WP_318533281.1">
    <property type="nucleotide sequence ID" value="NZ_CP016076.1"/>
</dbReference>
<accession>A0AAC9L9B2</accession>
<evidence type="ECO:0000313" key="4">
    <source>
        <dbReference type="Proteomes" id="UP000185511"/>
    </source>
</evidence>
<reference evidence="4" key="1">
    <citation type="submission" date="2016-06" db="EMBL/GenBank/DDBJ databases">
        <title>Complete genome sequence of Actinoalloteichus fjordicus DSM 46855 (=ADI127-17), type strain of the new species Actinoalloteichus fjordicus.</title>
        <authorList>
            <person name="Ruckert C."/>
            <person name="Nouioui I."/>
            <person name="Willmese J."/>
            <person name="van Wezel G."/>
            <person name="Klenk H.-P."/>
            <person name="Kalinowski J."/>
            <person name="Zotchev S.B."/>
        </authorList>
    </citation>
    <scope>NUCLEOTIDE SEQUENCE [LARGE SCALE GENOMIC DNA]</scope>
    <source>
        <strain evidence="4">ADI127-7</strain>
    </source>
</reference>
<dbReference type="KEGG" id="acad:UA74_00605"/>
<name>A0AAC9L9B2_9PSEU</name>
<dbReference type="AlphaFoldDB" id="A0AAC9L9B2"/>
<feature type="region of interest" description="Disordered" evidence="1">
    <location>
        <begin position="175"/>
        <end position="211"/>
    </location>
</feature>
<dbReference type="EMBL" id="CP016076">
    <property type="protein sequence ID" value="APU12220.1"/>
    <property type="molecule type" value="Genomic_DNA"/>
</dbReference>
<feature type="compositionally biased region" description="Basic and acidic residues" evidence="1">
    <location>
        <begin position="54"/>
        <end position="71"/>
    </location>
</feature>
<gene>
    <name evidence="3" type="ORF">UA74_00605</name>
</gene>
<evidence type="ECO:0000313" key="3">
    <source>
        <dbReference type="EMBL" id="APU12220.1"/>
    </source>
</evidence>
<keyword evidence="2" id="KW-1133">Transmembrane helix</keyword>
<feature type="region of interest" description="Disordered" evidence="1">
    <location>
        <begin position="1"/>
        <end position="83"/>
    </location>
</feature>
<evidence type="ECO:0000256" key="1">
    <source>
        <dbReference type="SAM" id="MobiDB-lite"/>
    </source>
</evidence>
<proteinExistence type="predicted"/>
<keyword evidence="4" id="KW-1185">Reference proteome</keyword>
<keyword evidence="2" id="KW-0472">Membrane</keyword>
<dbReference type="Proteomes" id="UP000185511">
    <property type="component" value="Chromosome"/>
</dbReference>
<feature type="compositionally biased region" description="Basic and acidic residues" evidence="1">
    <location>
        <begin position="1"/>
        <end position="11"/>
    </location>
</feature>